<dbReference type="InterPro" id="IPR044152">
    <property type="entry name" value="YqjM-like"/>
</dbReference>
<keyword evidence="5 7" id="KW-0560">Oxidoreductase</keyword>
<name>A0A3P7RWH5_9FIRM</name>
<dbReference type="Proteomes" id="UP000279029">
    <property type="component" value="Chromosome"/>
</dbReference>
<dbReference type="Pfam" id="PF00724">
    <property type="entry name" value="Oxidored_FMN"/>
    <property type="match status" value="1"/>
</dbReference>
<evidence type="ECO:0000256" key="3">
    <source>
        <dbReference type="ARBA" id="ARBA00022643"/>
    </source>
</evidence>
<dbReference type="CDD" id="cd02932">
    <property type="entry name" value="OYE_YqiM_FMN"/>
    <property type="match status" value="1"/>
</dbReference>
<evidence type="ECO:0000259" key="6">
    <source>
        <dbReference type="Pfam" id="PF00724"/>
    </source>
</evidence>
<dbReference type="KEGG" id="cbar:PATL70BA_1167"/>
<proteinExistence type="predicted"/>
<accession>A0A3P7RWH5</accession>
<dbReference type="GO" id="GO:0003959">
    <property type="term" value="F:NADPH dehydrogenase activity"/>
    <property type="evidence" value="ECO:0007669"/>
    <property type="project" value="UniProtKB-EC"/>
</dbReference>
<dbReference type="GO" id="GO:0050661">
    <property type="term" value="F:NADP binding"/>
    <property type="evidence" value="ECO:0007669"/>
    <property type="project" value="InterPro"/>
</dbReference>
<dbReference type="OrthoDB" id="9772736at2"/>
<dbReference type="Gene3D" id="3.20.20.70">
    <property type="entry name" value="Aldolase class I"/>
    <property type="match status" value="1"/>
</dbReference>
<evidence type="ECO:0000256" key="1">
    <source>
        <dbReference type="ARBA" id="ARBA00001917"/>
    </source>
</evidence>
<dbReference type="NCBIfam" id="NF010047">
    <property type="entry name" value="PRK13523.1"/>
    <property type="match status" value="1"/>
</dbReference>
<dbReference type="InterPro" id="IPR013785">
    <property type="entry name" value="Aldolase_TIM"/>
</dbReference>
<dbReference type="RefSeq" id="WP_125136446.1">
    <property type="nucleotide sequence ID" value="NZ_LR130778.1"/>
</dbReference>
<comment type="cofactor">
    <cofactor evidence="1">
        <name>FMN</name>
        <dbReference type="ChEBI" id="CHEBI:58210"/>
    </cofactor>
</comment>
<dbReference type="AlphaFoldDB" id="A0A3P7RWH5"/>
<keyword evidence="8" id="KW-1185">Reference proteome</keyword>
<keyword evidence="4" id="KW-0521">NADP</keyword>
<gene>
    <name evidence="7" type="primary">namA</name>
    <name evidence="7" type="ORF">PATL70BA_1167</name>
</gene>
<dbReference type="InterPro" id="IPR001155">
    <property type="entry name" value="OxRdtase_FMN_N"/>
</dbReference>
<keyword evidence="3" id="KW-0288">FMN</keyword>
<keyword evidence="2" id="KW-0285">Flavoprotein</keyword>
<reference evidence="7 8" key="1">
    <citation type="submission" date="2018-09" db="EMBL/GenBank/DDBJ databases">
        <authorList>
            <person name="Postec A."/>
        </authorList>
    </citation>
    <scope>NUCLEOTIDE SEQUENCE [LARGE SCALE GENOMIC DNA]</scope>
    <source>
        <strain evidence="7">70B-A</strain>
    </source>
</reference>
<evidence type="ECO:0000256" key="5">
    <source>
        <dbReference type="ARBA" id="ARBA00023002"/>
    </source>
</evidence>
<evidence type="ECO:0000256" key="2">
    <source>
        <dbReference type="ARBA" id="ARBA00022630"/>
    </source>
</evidence>
<dbReference type="PANTHER" id="PTHR43303">
    <property type="entry name" value="NADPH DEHYDROGENASE C23G7.10C-RELATED"/>
    <property type="match status" value="1"/>
</dbReference>
<dbReference type="GO" id="GO:0010181">
    <property type="term" value="F:FMN binding"/>
    <property type="evidence" value="ECO:0007669"/>
    <property type="project" value="InterPro"/>
</dbReference>
<organism evidence="7 8">
    <name type="scientific">Petrocella atlantisensis</name>
    <dbReference type="NCBI Taxonomy" id="2173034"/>
    <lineage>
        <taxon>Bacteria</taxon>
        <taxon>Bacillati</taxon>
        <taxon>Bacillota</taxon>
        <taxon>Clostridia</taxon>
        <taxon>Lachnospirales</taxon>
        <taxon>Vallitaleaceae</taxon>
        <taxon>Petrocella</taxon>
    </lineage>
</organism>
<evidence type="ECO:0000313" key="7">
    <source>
        <dbReference type="EMBL" id="VDN47042.1"/>
    </source>
</evidence>
<dbReference type="PANTHER" id="PTHR43303:SF4">
    <property type="entry name" value="NADPH DEHYDROGENASE C23G7.10C-RELATED"/>
    <property type="match status" value="1"/>
</dbReference>
<feature type="domain" description="NADH:flavin oxidoreductase/NADH oxidase N-terminal" evidence="6">
    <location>
        <begin position="8"/>
        <end position="322"/>
    </location>
</feature>
<evidence type="ECO:0000256" key="4">
    <source>
        <dbReference type="ARBA" id="ARBA00022857"/>
    </source>
</evidence>
<dbReference type="EMBL" id="LR130778">
    <property type="protein sequence ID" value="VDN47042.1"/>
    <property type="molecule type" value="Genomic_DNA"/>
</dbReference>
<evidence type="ECO:0000313" key="8">
    <source>
        <dbReference type="Proteomes" id="UP000279029"/>
    </source>
</evidence>
<protein>
    <submittedName>
        <fullName evidence="7">NADPH dehydrogenase</fullName>
        <ecNumber evidence="7">1.6.99.1</ecNumber>
    </submittedName>
</protein>
<dbReference type="SUPFAM" id="SSF51395">
    <property type="entry name" value="FMN-linked oxidoreductases"/>
    <property type="match status" value="1"/>
</dbReference>
<sequence>MKALEKYKLGNIELKNRLVMSPMCMYSAKDDGKANDFHFTHYETRAIGGVGLIIVEATAVMPNGRISDQDLGIWNDEQIEGLKEITSRIKKHGARAGIQIAHAGRKSEATKTTPIAPSAIKFSDDYRMPQVLDENQIQQVIQAFVEGAKRAVRAGFDYIEIHGAHGYLNHEFLSQVTNQREDQFGGSLENRCRLLNWIIDQVKAAIPEHVALGLRVSASDYMVGGIDGDEMVRIIDQVKGKLDIIHTSSGGLAPVSMQVYPGYQIRFAEQIKHECQVATIAVGLITSIEMIEEIINNNRCDLIALGRLLLRDPYFPLKMYQQAGILEGIPKAYKRGFY</sequence>
<dbReference type="EC" id="1.6.99.1" evidence="7"/>